<reference evidence="1" key="1">
    <citation type="submission" date="2019-07" db="EMBL/GenBank/DDBJ databases">
        <title>Draft Genome Sequence of Bacillus thuringiensis Strain S906, an Isolate Toxic for Coleopteran and Lepidopteran.</title>
        <authorList>
            <person name="Grynberg P."/>
            <person name="Martins E.S."/>
            <person name="Queiroz P.R."/>
            <person name="Togawa R.C."/>
            <person name="Martins N.F."/>
            <person name="Praca L.B."/>
            <person name="Fiuza V."/>
            <person name="Ramos F."/>
            <person name="Silva E."/>
            <person name="Monnerat R.G."/>
        </authorList>
    </citation>
    <scope>NUCLEOTIDE SEQUENCE</scope>
    <source>
        <strain evidence="1">S906</strain>
    </source>
</reference>
<gene>
    <name evidence="1" type="ORF">FLM80_20065</name>
</gene>
<name>A0AAP4Q7R7_BACTU</name>
<accession>A0AAP4Q7R7</accession>
<dbReference type="AlphaFoldDB" id="A0AAP4Q7R7"/>
<evidence type="ECO:0000313" key="1">
    <source>
        <dbReference type="EMBL" id="MDN7079286.1"/>
    </source>
</evidence>
<dbReference type="EMBL" id="VIGY01000032">
    <property type="protein sequence ID" value="MDN7079286.1"/>
    <property type="molecule type" value="Genomic_DNA"/>
</dbReference>
<proteinExistence type="predicted"/>
<organism evidence="1 2">
    <name type="scientific">Bacillus thuringiensis</name>
    <dbReference type="NCBI Taxonomy" id="1428"/>
    <lineage>
        <taxon>Bacteria</taxon>
        <taxon>Bacillati</taxon>
        <taxon>Bacillota</taxon>
        <taxon>Bacilli</taxon>
        <taxon>Bacillales</taxon>
        <taxon>Bacillaceae</taxon>
        <taxon>Bacillus</taxon>
        <taxon>Bacillus cereus group</taxon>
    </lineage>
</organism>
<sequence length="72" mass="8386">MDGIPIHIIKIKVVQVGGRHLRVSFLFLNIRVINACYNFNRNSLLCNEIEIPNQQPTVTEIQWAFLLFLHLL</sequence>
<evidence type="ECO:0000313" key="2">
    <source>
        <dbReference type="Proteomes" id="UP001168357"/>
    </source>
</evidence>
<dbReference type="Proteomes" id="UP001168357">
    <property type="component" value="Unassembled WGS sequence"/>
</dbReference>
<comment type="caution">
    <text evidence="1">The sequence shown here is derived from an EMBL/GenBank/DDBJ whole genome shotgun (WGS) entry which is preliminary data.</text>
</comment>
<protein>
    <submittedName>
        <fullName evidence="1">Uncharacterized protein</fullName>
    </submittedName>
</protein>